<protein>
    <submittedName>
        <fullName evidence="1">Uncharacterized protein</fullName>
    </submittedName>
</protein>
<reference evidence="1" key="1">
    <citation type="submission" date="2022-12" db="EMBL/GenBank/DDBJ databases">
        <title>Chromosome-Level Genome Assembly of Japanese Cedar (Cryptomeriajaponica D. Don).</title>
        <authorList>
            <person name="Fujino T."/>
            <person name="Yamaguchi K."/>
            <person name="Yokoyama T."/>
            <person name="Hamanaka T."/>
            <person name="Harazono Y."/>
            <person name="Kamada H."/>
            <person name="Kobayashi W."/>
            <person name="Ujino-Ihara T."/>
            <person name="Uchiyama K."/>
            <person name="Matsumoto A."/>
            <person name="Izuno A."/>
            <person name="Tsumura Y."/>
            <person name="Toyoda A."/>
            <person name="Shigenobu S."/>
            <person name="Moriguchi Y."/>
            <person name="Ueno S."/>
            <person name="Kasahara M."/>
        </authorList>
    </citation>
    <scope>NUCLEOTIDE SEQUENCE</scope>
</reference>
<dbReference type="AlphaFoldDB" id="A0AAD3NJN1"/>
<evidence type="ECO:0000313" key="1">
    <source>
        <dbReference type="EMBL" id="GLJ56555.1"/>
    </source>
</evidence>
<sequence length="130" mass="13994">MDAYRYLCHELQAIRARTSGTAEIRVLAITTLGEDYRFSDSIGGAGELGQASLARGPFLELFARGGLTDATSQLAPSRIEYKEYKCKIYPSTLGLANAGEPSRTLVETAASFIDRATPDQLSLGACEQAK</sequence>
<comment type="caution">
    <text evidence="1">The sequence shown here is derived from an EMBL/GenBank/DDBJ whole genome shotgun (WGS) entry which is preliminary data.</text>
</comment>
<name>A0AAD3NJN1_CRYJA</name>
<evidence type="ECO:0000313" key="2">
    <source>
        <dbReference type="Proteomes" id="UP001234787"/>
    </source>
</evidence>
<gene>
    <name evidence="1" type="ORF">SUGI_1227950</name>
</gene>
<proteinExistence type="predicted"/>
<keyword evidence="2" id="KW-1185">Reference proteome</keyword>
<organism evidence="1 2">
    <name type="scientific">Cryptomeria japonica</name>
    <name type="common">Japanese cedar</name>
    <name type="synonym">Cupressus japonica</name>
    <dbReference type="NCBI Taxonomy" id="3369"/>
    <lineage>
        <taxon>Eukaryota</taxon>
        <taxon>Viridiplantae</taxon>
        <taxon>Streptophyta</taxon>
        <taxon>Embryophyta</taxon>
        <taxon>Tracheophyta</taxon>
        <taxon>Spermatophyta</taxon>
        <taxon>Pinopsida</taxon>
        <taxon>Pinidae</taxon>
        <taxon>Conifers II</taxon>
        <taxon>Cupressales</taxon>
        <taxon>Cupressaceae</taxon>
        <taxon>Cryptomeria</taxon>
    </lineage>
</organism>
<dbReference type="EMBL" id="BSEH01000022">
    <property type="protein sequence ID" value="GLJ56555.1"/>
    <property type="molecule type" value="Genomic_DNA"/>
</dbReference>
<dbReference type="Proteomes" id="UP001234787">
    <property type="component" value="Unassembled WGS sequence"/>
</dbReference>
<accession>A0AAD3NJN1</accession>